<evidence type="ECO:0008006" key="4">
    <source>
        <dbReference type="Google" id="ProtNLM"/>
    </source>
</evidence>
<keyword evidence="3" id="KW-1185">Reference proteome</keyword>
<comment type="caution">
    <text evidence="2">The sequence shown here is derived from an EMBL/GenBank/DDBJ whole genome shotgun (WGS) entry which is preliminary data.</text>
</comment>
<dbReference type="InterPro" id="IPR021218">
    <property type="entry name" value="DUF2784"/>
</dbReference>
<feature type="transmembrane region" description="Helical" evidence="1">
    <location>
        <begin position="106"/>
        <end position="125"/>
    </location>
</feature>
<evidence type="ECO:0000313" key="3">
    <source>
        <dbReference type="Proteomes" id="UP001205843"/>
    </source>
</evidence>
<reference evidence="2" key="1">
    <citation type="submission" date="2022-03" db="EMBL/GenBank/DDBJ databases">
        <title>Genomic Encyclopedia of Type Strains, Phase III (KMG-III): the genomes of soil and plant-associated and newly described type strains.</title>
        <authorList>
            <person name="Whitman W."/>
        </authorList>
    </citation>
    <scope>NUCLEOTIDE SEQUENCE</scope>
    <source>
        <strain evidence="2">ANL 6-2</strain>
    </source>
</reference>
<dbReference type="EMBL" id="JALJXV010000007">
    <property type="protein sequence ID" value="MCP1675967.1"/>
    <property type="molecule type" value="Genomic_DNA"/>
</dbReference>
<proteinExistence type="predicted"/>
<feature type="transmembrane region" description="Helical" evidence="1">
    <location>
        <begin position="20"/>
        <end position="42"/>
    </location>
</feature>
<name>A0AAE3KH46_9GAMM</name>
<gene>
    <name evidence="2" type="ORF">J2T57_003122</name>
</gene>
<evidence type="ECO:0000313" key="2">
    <source>
        <dbReference type="EMBL" id="MCP1675967.1"/>
    </source>
</evidence>
<evidence type="ECO:0000256" key="1">
    <source>
        <dbReference type="SAM" id="Phobius"/>
    </source>
</evidence>
<accession>A0AAE3KH46</accession>
<keyword evidence="1" id="KW-1133">Transmembrane helix</keyword>
<organism evidence="2 3">
    <name type="scientific">Natronocella acetinitrilica</name>
    <dbReference type="NCBI Taxonomy" id="414046"/>
    <lineage>
        <taxon>Bacteria</taxon>
        <taxon>Pseudomonadati</taxon>
        <taxon>Pseudomonadota</taxon>
        <taxon>Gammaproteobacteria</taxon>
        <taxon>Chromatiales</taxon>
        <taxon>Ectothiorhodospiraceae</taxon>
        <taxon>Natronocella</taxon>
    </lineage>
</organism>
<dbReference type="AlphaFoldDB" id="A0AAE3KH46"/>
<keyword evidence="1" id="KW-0472">Membrane</keyword>
<protein>
    <recommendedName>
        <fullName evidence="4">DUF2784 family protein</fullName>
    </recommendedName>
</protein>
<dbReference type="Proteomes" id="UP001205843">
    <property type="component" value="Unassembled WGS sequence"/>
</dbReference>
<dbReference type="Pfam" id="PF10861">
    <property type="entry name" value="DUF2784"/>
    <property type="match status" value="1"/>
</dbReference>
<sequence length="126" mass="14206">MEKMQTMFTPGFWADSIKWFHGLFVLFAMFGGILLVWFPALILLHAPAVIWAGGINLVGWTCPLTPLENRFRQAAGEAGYRGGFIQHYLEKAGLSGMDRRTLETRVGWTILGWNGVLYIVIFSALR</sequence>
<keyword evidence="1" id="KW-0812">Transmembrane</keyword>